<protein>
    <submittedName>
        <fullName evidence="4">DNA repair exonuclease SbcCD nuclease subunit</fullName>
    </submittedName>
</protein>
<evidence type="ECO:0000313" key="5">
    <source>
        <dbReference type="Proteomes" id="UP000199529"/>
    </source>
</evidence>
<dbReference type="InterPro" id="IPR041796">
    <property type="entry name" value="Mre11_N"/>
</dbReference>
<feature type="domain" description="Calcineurin-like phosphoesterase" evidence="3">
    <location>
        <begin position="3"/>
        <end position="235"/>
    </location>
</feature>
<sequence length="419" mass="45960">MSMKLLHAADLHLDSPLLRLSQLEGAQDAEIALATRHALDGLVDLALREEVSAVLLAGDIYDGDWRDHQTGMFFVQRMQRLREANIEVFVVHGNHDVASQITRSLALPDNVHTRPTDAPATKRREDLGLSVHGQGFAERKVVDNLAAAYPKADSGMLNVGLLHTALEGGREPHGRYAPCTVDDLIDKGYQYWALGHVHNYEAVSRDPWVVFPGNLQGRNPREIGPKGCVVVDTDDGVITSVRRHHLDVVRWEHVRPDVSGCRDVSEIRDRVNDALREQLQAADGRPLAVRVELAADTATQPLLWRDPARLEAEVRLVAFELGHIWVEKVRAAPAVEETIRATLDTATVSNLRAAAEELVSDPVRLRDVLADSGLTGPVWNACKDGGLEVDDHSIAQAIVRDAVSHLAAHLPAGAGEVQR</sequence>
<dbReference type="AlphaFoldDB" id="A0A1H3S9M5"/>
<keyword evidence="4" id="KW-0269">Exonuclease</keyword>
<dbReference type="CDD" id="cd00840">
    <property type="entry name" value="MPP_Mre11_N"/>
    <property type="match status" value="1"/>
</dbReference>
<dbReference type="InterPro" id="IPR014576">
    <property type="entry name" value="Pesterase_YhaO"/>
</dbReference>
<dbReference type="PIRSF" id="PIRSF033091">
    <property type="entry name" value="Pesterase_YhaO"/>
    <property type="match status" value="1"/>
</dbReference>
<dbReference type="InterPro" id="IPR050535">
    <property type="entry name" value="DNA_Repair-Maintenance_Comp"/>
</dbReference>
<evidence type="ECO:0000256" key="1">
    <source>
        <dbReference type="ARBA" id="ARBA00008950"/>
    </source>
</evidence>
<dbReference type="GO" id="GO:0004527">
    <property type="term" value="F:exonuclease activity"/>
    <property type="evidence" value="ECO:0007669"/>
    <property type="project" value="UniProtKB-KW"/>
</dbReference>
<dbReference type="PANTHER" id="PTHR30337:SF7">
    <property type="entry name" value="PHOSPHOESTERASE"/>
    <property type="match status" value="1"/>
</dbReference>
<dbReference type="SUPFAM" id="SSF56300">
    <property type="entry name" value="Metallo-dependent phosphatases"/>
    <property type="match status" value="1"/>
</dbReference>
<dbReference type="Gene3D" id="3.60.21.10">
    <property type="match status" value="1"/>
</dbReference>
<dbReference type="Proteomes" id="UP000199529">
    <property type="component" value="Unassembled WGS sequence"/>
</dbReference>
<comment type="similarity">
    <text evidence="1">Belongs to the metallophosphoesterase superfamily. YfcE family.</text>
</comment>
<dbReference type="EMBL" id="FNOK01000061">
    <property type="protein sequence ID" value="SDZ34265.1"/>
    <property type="molecule type" value="Genomic_DNA"/>
</dbReference>
<dbReference type="Pfam" id="PF12850">
    <property type="entry name" value="Metallophos_2"/>
    <property type="match status" value="1"/>
</dbReference>
<name>A0A1H3S9M5_9PSEU</name>
<accession>A0A1H3S9M5</accession>
<keyword evidence="5" id="KW-1185">Reference proteome</keyword>
<dbReference type="InterPro" id="IPR029052">
    <property type="entry name" value="Metallo-depent_PP-like"/>
</dbReference>
<keyword evidence="4" id="KW-0540">Nuclease</keyword>
<dbReference type="STRING" id="418495.SAMN05216215_106154"/>
<evidence type="ECO:0000259" key="3">
    <source>
        <dbReference type="Pfam" id="PF12850"/>
    </source>
</evidence>
<evidence type="ECO:0000256" key="2">
    <source>
        <dbReference type="ARBA" id="ARBA00022801"/>
    </source>
</evidence>
<dbReference type="PANTHER" id="PTHR30337">
    <property type="entry name" value="COMPONENT OF ATP-DEPENDENT DSDNA EXONUCLEASE"/>
    <property type="match status" value="1"/>
</dbReference>
<evidence type="ECO:0000313" key="4">
    <source>
        <dbReference type="EMBL" id="SDZ34265.1"/>
    </source>
</evidence>
<proteinExistence type="inferred from homology"/>
<organism evidence="4 5">
    <name type="scientific">Saccharopolyspora shandongensis</name>
    <dbReference type="NCBI Taxonomy" id="418495"/>
    <lineage>
        <taxon>Bacteria</taxon>
        <taxon>Bacillati</taxon>
        <taxon>Actinomycetota</taxon>
        <taxon>Actinomycetes</taxon>
        <taxon>Pseudonocardiales</taxon>
        <taxon>Pseudonocardiaceae</taxon>
        <taxon>Saccharopolyspora</taxon>
    </lineage>
</organism>
<dbReference type="InterPro" id="IPR024654">
    <property type="entry name" value="Calcineurin-like_PHP_lpxH"/>
</dbReference>
<reference evidence="5" key="1">
    <citation type="submission" date="2016-10" db="EMBL/GenBank/DDBJ databases">
        <authorList>
            <person name="Varghese N."/>
            <person name="Submissions S."/>
        </authorList>
    </citation>
    <scope>NUCLEOTIDE SEQUENCE [LARGE SCALE GENOMIC DNA]</scope>
    <source>
        <strain evidence="5">CGMCC 4.3530</strain>
    </source>
</reference>
<dbReference type="RefSeq" id="WP_218157640.1">
    <property type="nucleotide sequence ID" value="NZ_FNOK01000061.1"/>
</dbReference>
<gene>
    <name evidence="4" type="ORF">SAMN05216215_106154</name>
</gene>
<keyword evidence="2" id="KW-0378">Hydrolase</keyword>